<comment type="similarity">
    <text evidence="2">Belongs to the bacterial solute-binding protein 2 family.</text>
</comment>
<evidence type="ECO:0000313" key="6">
    <source>
        <dbReference type="Proteomes" id="UP000611762"/>
    </source>
</evidence>
<organism evidence="5 6">
    <name type="scientific">Congzhengia minquanensis</name>
    <dbReference type="NCBI Taxonomy" id="2763657"/>
    <lineage>
        <taxon>Bacteria</taxon>
        <taxon>Bacillati</taxon>
        <taxon>Bacillota</taxon>
        <taxon>Clostridia</taxon>
        <taxon>Eubacteriales</taxon>
        <taxon>Oscillospiraceae</taxon>
        <taxon>Congzhengia</taxon>
    </lineage>
</organism>
<feature type="domain" description="Periplasmic binding protein" evidence="4">
    <location>
        <begin position="44"/>
        <end position="292"/>
    </location>
</feature>
<dbReference type="PANTHER" id="PTHR46847">
    <property type="entry name" value="D-ALLOSE-BINDING PERIPLASMIC PROTEIN-RELATED"/>
    <property type="match status" value="1"/>
</dbReference>
<dbReference type="InterPro" id="IPR025997">
    <property type="entry name" value="SBP_2_dom"/>
</dbReference>
<evidence type="ECO:0000256" key="3">
    <source>
        <dbReference type="ARBA" id="ARBA00022729"/>
    </source>
</evidence>
<sequence length="323" mass="34734">MKPIYNRIITGLTVAALLTAVALVMFYPAEKKDYTIAVIGKSSDTGIEFWTAVNKGIELAAEEQGVHVTIDAPLYESDVAGQIALTDEVIARKPDGVIFIPTDEDALIESAKKMKAAKIPYVCLDSDVNLDDGHVLIATDNFAAGQKAGKTLHALTGGQGKIIVAAHSEISSTGRQRISGFFDGYGTGASALPVVYSDSVPENAYNGVYQLLTEHPDVTGIVGLNEPSTVGAVNAARDLGLLENIHVVGFDSSFTEIKYLESGAVSAVVSQEPFNMGYLSLTAICDILDDKKVKGNILTNTRVITRENMYDEENQKFLFMFME</sequence>
<reference evidence="5" key="1">
    <citation type="submission" date="2020-08" db="EMBL/GenBank/DDBJ databases">
        <title>Genome public.</title>
        <authorList>
            <person name="Liu C."/>
            <person name="Sun Q."/>
        </authorList>
    </citation>
    <scope>NUCLEOTIDE SEQUENCE</scope>
    <source>
        <strain evidence="5">H8</strain>
    </source>
</reference>
<evidence type="ECO:0000256" key="1">
    <source>
        <dbReference type="ARBA" id="ARBA00004196"/>
    </source>
</evidence>
<keyword evidence="3" id="KW-0732">Signal</keyword>
<dbReference type="EMBL" id="JACRSU010000003">
    <property type="protein sequence ID" value="MBC8541184.1"/>
    <property type="molecule type" value="Genomic_DNA"/>
</dbReference>
<dbReference type="Proteomes" id="UP000611762">
    <property type="component" value="Unassembled WGS sequence"/>
</dbReference>
<dbReference type="GO" id="GO:0030246">
    <property type="term" value="F:carbohydrate binding"/>
    <property type="evidence" value="ECO:0007669"/>
    <property type="project" value="UniProtKB-ARBA"/>
</dbReference>
<proteinExistence type="inferred from homology"/>
<dbReference type="InterPro" id="IPR028082">
    <property type="entry name" value="Peripla_BP_I"/>
</dbReference>
<dbReference type="SUPFAM" id="SSF53822">
    <property type="entry name" value="Periplasmic binding protein-like I"/>
    <property type="match status" value="1"/>
</dbReference>
<gene>
    <name evidence="5" type="ORF">H8698_09380</name>
</gene>
<dbReference type="GO" id="GO:0030313">
    <property type="term" value="C:cell envelope"/>
    <property type="evidence" value="ECO:0007669"/>
    <property type="project" value="UniProtKB-SubCell"/>
</dbReference>
<dbReference type="RefSeq" id="WP_249313129.1">
    <property type="nucleotide sequence ID" value="NZ_JACRSU010000003.1"/>
</dbReference>
<evidence type="ECO:0000256" key="2">
    <source>
        <dbReference type="ARBA" id="ARBA00007639"/>
    </source>
</evidence>
<comment type="caution">
    <text evidence="5">The sequence shown here is derived from an EMBL/GenBank/DDBJ whole genome shotgun (WGS) entry which is preliminary data.</text>
</comment>
<accession>A0A926DPX1</accession>
<dbReference type="PANTHER" id="PTHR46847:SF1">
    <property type="entry name" value="D-ALLOSE-BINDING PERIPLASMIC PROTEIN-RELATED"/>
    <property type="match status" value="1"/>
</dbReference>
<comment type="subcellular location">
    <subcellularLocation>
        <location evidence="1">Cell envelope</location>
    </subcellularLocation>
</comment>
<protein>
    <submittedName>
        <fullName evidence="5">Substrate-binding domain-containing protein</fullName>
    </submittedName>
</protein>
<evidence type="ECO:0000313" key="5">
    <source>
        <dbReference type="EMBL" id="MBC8541184.1"/>
    </source>
</evidence>
<keyword evidence="6" id="KW-1185">Reference proteome</keyword>
<dbReference type="Gene3D" id="3.40.50.2300">
    <property type="match status" value="2"/>
</dbReference>
<dbReference type="AlphaFoldDB" id="A0A926DPX1"/>
<evidence type="ECO:0000259" key="4">
    <source>
        <dbReference type="Pfam" id="PF13407"/>
    </source>
</evidence>
<name>A0A926DPX1_9FIRM</name>
<dbReference type="Pfam" id="PF13407">
    <property type="entry name" value="Peripla_BP_4"/>
    <property type="match status" value="1"/>
</dbReference>